<reference evidence="1 2" key="1">
    <citation type="journal article" date="2022" name="Hortic Res">
        <title>A haplotype resolved chromosomal level avocado genome allows analysis of novel avocado genes.</title>
        <authorList>
            <person name="Nath O."/>
            <person name="Fletcher S.J."/>
            <person name="Hayward A."/>
            <person name="Shaw L.M."/>
            <person name="Masouleh A.K."/>
            <person name="Furtado A."/>
            <person name="Henry R.J."/>
            <person name="Mitter N."/>
        </authorList>
    </citation>
    <scope>NUCLEOTIDE SEQUENCE [LARGE SCALE GENOMIC DNA]</scope>
    <source>
        <strain evidence="2">cv. Hass</strain>
    </source>
</reference>
<keyword evidence="2" id="KW-1185">Reference proteome</keyword>
<dbReference type="Proteomes" id="UP001234297">
    <property type="component" value="Chromosome 5"/>
</dbReference>
<sequence length="102" mass="11286">MEGFVEVSPLSSAPTSASSDSLIISNDSYVPIHSSSQILVAQDSKELINVEHSEAAVSHTNEKHMNDEKLGKKGRGCEDLKEMETGFFKFWEDEKEEQRGGI</sequence>
<proteinExistence type="predicted"/>
<comment type="caution">
    <text evidence="1">The sequence shown here is derived from an EMBL/GenBank/DDBJ whole genome shotgun (WGS) entry which is preliminary data.</text>
</comment>
<protein>
    <submittedName>
        <fullName evidence="1">Uncharacterized protein</fullName>
    </submittedName>
</protein>
<organism evidence="1 2">
    <name type="scientific">Persea americana</name>
    <name type="common">Avocado</name>
    <dbReference type="NCBI Taxonomy" id="3435"/>
    <lineage>
        <taxon>Eukaryota</taxon>
        <taxon>Viridiplantae</taxon>
        <taxon>Streptophyta</taxon>
        <taxon>Embryophyta</taxon>
        <taxon>Tracheophyta</taxon>
        <taxon>Spermatophyta</taxon>
        <taxon>Magnoliopsida</taxon>
        <taxon>Magnoliidae</taxon>
        <taxon>Laurales</taxon>
        <taxon>Lauraceae</taxon>
        <taxon>Persea</taxon>
    </lineage>
</organism>
<dbReference type="EMBL" id="CM056813">
    <property type="protein sequence ID" value="KAJ8642111.1"/>
    <property type="molecule type" value="Genomic_DNA"/>
</dbReference>
<gene>
    <name evidence="1" type="ORF">MRB53_018805</name>
</gene>
<accession>A0ACC2M9U3</accession>
<name>A0ACC2M9U3_PERAE</name>
<evidence type="ECO:0000313" key="1">
    <source>
        <dbReference type="EMBL" id="KAJ8642111.1"/>
    </source>
</evidence>
<evidence type="ECO:0000313" key="2">
    <source>
        <dbReference type="Proteomes" id="UP001234297"/>
    </source>
</evidence>